<feature type="transmembrane region" description="Helical" evidence="7">
    <location>
        <begin position="303"/>
        <end position="325"/>
    </location>
</feature>
<evidence type="ECO:0000256" key="7">
    <source>
        <dbReference type="RuleBase" id="RU369079"/>
    </source>
</evidence>
<comment type="similarity">
    <text evidence="7">Belongs to the TRAP transporter large permease family.</text>
</comment>
<dbReference type="GO" id="GO:0022857">
    <property type="term" value="F:transmembrane transporter activity"/>
    <property type="evidence" value="ECO:0007669"/>
    <property type="project" value="UniProtKB-UniRule"/>
</dbReference>
<feature type="transmembrane region" description="Helical" evidence="7">
    <location>
        <begin position="270"/>
        <end position="291"/>
    </location>
</feature>
<dbReference type="PANTHER" id="PTHR33362:SF3">
    <property type="entry name" value="SIALIC ACID TRAP TRANSPORTER PERMEASE PROTEIN SIAT"/>
    <property type="match status" value="1"/>
</dbReference>
<comment type="subcellular location">
    <subcellularLocation>
        <location evidence="1 7">Cell inner membrane</location>
        <topology evidence="1 7">Multi-pass membrane protein</topology>
    </subcellularLocation>
</comment>
<reference evidence="10" key="1">
    <citation type="submission" date="2016-10" db="EMBL/GenBank/DDBJ databases">
        <authorList>
            <person name="Varghese N."/>
            <person name="Submissions S."/>
        </authorList>
    </citation>
    <scope>NUCLEOTIDE SEQUENCE [LARGE SCALE GENOMIC DNA]</scope>
    <source>
        <strain evidence="10">DSM 23439</strain>
    </source>
</reference>
<dbReference type="NCBIfam" id="TIGR00786">
    <property type="entry name" value="dctM"/>
    <property type="match status" value="1"/>
</dbReference>
<evidence type="ECO:0000256" key="3">
    <source>
        <dbReference type="ARBA" id="ARBA00022519"/>
    </source>
</evidence>
<dbReference type="STRING" id="402385.SAMN05421848_0964"/>
<keyword evidence="10" id="KW-1185">Reference proteome</keyword>
<proteinExistence type="inferred from homology"/>
<keyword evidence="3 7" id="KW-0997">Cell inner membrane</keyword>
<evidence type="ECO:0000256" key="4">
    <source>
        <dbReference type="ARBA" id="ARBA00022692"/>
    </source>
</evidence>
<evidence type="ECO:0000256" key="5">
    <source>
        <dbReference type="ARBA" id="ARBA00022989"/>
    </source>
</evidence>
<dbReference type="PIRSF" id="PIRSF006066">
    <property type="entry name" value="HI0050"/>
    <property type="match status" value="1"/>
</dbReference>
<comment type="subunit">
    <text evidence="7">The complex comprises the extracytoplasmic solute receptor protein and the two transmembrane proteins.</text>
</comment>
<accession>A0A1I1I2Q8</accession>
<dbReference type="RefSeq" id="WP_090131310.1">
    <property type="nucleotide sequence ID" value="NZ_FOLY01000002.1"/>
</dbReference>
<keyword evidence="7" id="KW-0813">Transport</keyword>
<evidence type="ECO:0000256" key="6">
    <source>
        <dbReference type="ARBA" id="ARBA00023136"/>
    </source>
</evidence>
<feature type="transmembrane region" description="Helical" evidence="7">
    <location>
        <begin position="395"/>
        <end position="419"/>
    </location>
</feature>
<dbReference type="InterPro" id="IPR004681">
    <property type="entry name" value="TRAP_DctM"/>
</dbReference>
<feature type="transmembrane region" description="Helical" evidence="7">
    <location>
        <begin position="101"/>
        <end position="122"/>
    </location>
</feature>
<dbReference type="EMBL" id="FOLY01000002">
    <property type="protein sequence ID" value="SFC30456.1"/>
    <property type="molecule type" value="Genomic_DNA"/>
</dbReference>
<gene>
    <name evidence="9" type="ORF">SAMN05421848_0964</name>
</gene>
<feature type="transmembrane region" description="Helical" evidence="7">
    <location>
        <begin position="332"/>
        <end position="351"/>
    </location>
</feature>
<dbReference type="AlphaFoldDB" id="A0A1I1I2Q8"/>
<evidence type="ECO:0000313" key="9">
    <source>
        <dbReference type="EMBL" id="SFC30456.1"/>
    </source>
</evidence>
<feature type="transmembrane region" description="Helical" evidence="7">
    <location>
        <begin position="240"/>
        <end position="258"/>
    </location>
</feature>
<keyword evidence="5 7" id="KW-1133">Transmembrane helix</keyword>
<name>A0A1I1I2Q8_9GAMM</name>
<dbReference type="InterPro" id="IPR010656">
    <property type="entry name" value="DctM"/>
</dbReference>
<protein>
    <recommendedName>
        <fullName evidence="7">TRAP transporter large permease protein</fullName>
    </recommendedName>
</protein>
<evidence type="ECO:0000259" key="8">
    <source>
        <dbReference type="Pfam" id="PF06808"/>
    </source>
</evidence>
<feature type="transmembrane region" description="Helical" evidence="7">
    <location>
        <begin position="357"/>
        <end position="383"/>
    </location>
</feature>
<keyword evidence="6 7" id="KW-0472">Membrane</keyword>
<feature type="transmembrane region" description="Helical" evidence="7">
    <location>
        <begin position="214"/>
        <end position="234"/>
    </location>
</feature>
<evidence type="ECO:0000313" key="10">
    <source>
        <dbReference type="Proteomes" id="UP000199046"/>
    </source>
</evidence>
<dbReference type="Pfam" id="PF06808">
    <property type="entry name" value="DctM"/>
    <property type="match status" value="1"/>
</dbReference>
<feature type="transmembrane region" description="Helical" evidence="7">
    <location>
        <begin position="134"/>
        <end position="157"/>
    </location>
</feature>
<dbReference type="Proteomes" id="UP000199046">
    <property type="component" value="Unassembled WGS sequence"/>
</dbReference>
<keyword evidence="2" id="KW-1003">Cell membrane</keyword>
<evidence type="ECO:0000256" key="1">
    <source>
        <dbReference type="ARBA" id="ARBA00004429"/>
    </source>
</evidence>
<feature type="transmembrane region" description="Helical" evidence="7">
    <location>
        <begin position="169"/>
        <end position="193"/>
    </location>
</feature>
<dbReference type="OrthoDB" id="9796052at2"/>
<dbReference type="PANTHER" id="PTHR33362">
    <property type="entry name" value="SIALIC ACID TRAP TRANSPORTER PERMEASE PROTEIN SIAT-RELATED"/>
    <property type="match status" value="1"/>
</dbReference>
<feature type="domain" description="TRAP C4-dicarboxylate transport system permease DctM subunit" evidence="8">
    <location>
        <begin position="7"/>
        <end position="415"/>
    </location>
</feature>
<organism evidence="9 10">
    <name type="scientific">Kushneria avicenniae</name>
    <dbReference type="NCBI Taxonomy" id="402385"/>
    <lineage>
        <taxon>Bacteria</taxon>
        <taxon>Pseudomonadati</taxon>
        <taxon>Pseudomonadota</taxon>
        <taxon>Gammaproteobacteria</taxon>
        <taxon>Oceanospirillales</taxon>
        <taxon>Halomonadaceae</taxon>
        <taxon>Kushneria</taxon>
    </lineage>
</organism>
<keyword evidence="4 7" id="KW-0812">Transmembrane</keyword>
<feature type="transmembrane region" description="Helical" evidence="7">
    <location>
        <begin position="47"/>
        <end position="65"/>
    </location>
</feature>
<evidence type="ECO:0000256" key="2">
    <source>
        <dbReference type="ARBA" id="ARBA00022475"/>
    </source>
</evidence>
<comment type="function">
    <text evidence="7">Part of the tripartite ATP-independent periplasmic (TRAP) transport system.</text>
</comment>
<dbReference type="GO" id="GO:0005886">
    <property type="term" value="C:plasma membrane"/>
    <property type="evidence" value="ECO:0007669"/>
    <property type="project" value="UniProtKB-SubCell"/>
</dbReference>
<sequence>MEVLMLFAVFFVLLFAGIPIAFALGISSAAYLFTAGIPLTIVPQRMFAGMDSFVLLCIPGFILAGNLMNVGNITEHIVRFSNAVVGHIRGGLGLANVGGSMIFGGISGTAVADAASVGAVMIPGMAKSGYDKPFAAAVTAASSTIGPIIPPSVPMIIVGSLSGISVGRMFMAGVVPGILLALGMMITVYVLAVKRGYPKERRASLKEILSEGKSAFWALLMTFIILYGIIGGFFTPTEASIVACIYALVVGMFVYKGLNWRNLPGLFVDAALTSAALMMLVGLANLFGWILTSERIPQMIADGILGISDNPLVVILILNLILLFVGTFMETIAALIILFPALLGVATGVGVDPVHFGIMAVLNLMIGLTTPPVGICLFVVSGIGEIRMSQVARAIIPFLLCNLAVLVLVMYIPAISLWLPDLVMGPAG</sequence>